<evidence type="ECO:0000313" key="2">
    <source>
        <dbReference type="Proteomes" id="UP000000753"/>
    </source>
</evidence>
<dbReference type="STRING" id="225849.swp_3019"/>
<sequence>MSFMLIAYFGCDMVTDKDGYMHLVQYLTEHLGIFENSQQQAVSEDTVMELFEEQLAAQIIMVCGQNPSLSFAQRNLVIREVDSIVYDLEEILARIADHKATAEQTLFITEFSCLIKNLFDQEIAKLMAA</sequence>
<gene>
    <name evidence="1" type="ordered locus">swp_3019</name>
</gene>
<evidence type="ECO:0008006" key="3">
    <source>
        <dbReference type="Google" id="ProtNLM"/>
    </source>
</evidence>
<dbReference type="KEGG" id="swp:swp_3019"/>
<dbReference type="Pfam" id="PF12290">
    <property type="entry name" value="DUF3802"/>
    <property type="match status" value="1"/>
</dbReference>
<reference evidence="1 2" key="1">
    <citation type="journal article" date="2008" name="PLoS ONE">
        <title>Environmental adaptation: genomic analysis of the piezotolerant and psychrotolerant deep-sea iron reducing bacterium Shewanella piezotolerans WP3.</title>
        <authorList>
            <person name="Wang F."/>
            <person name="Wang J."/>
            <person name="Jian H."/>
            <person name="Zhang B."/>
            <person name="Li S."/>
            <person name="Wang F."/>
            <person name="Zeng X."/>
            <person name="Gao L."/>
            <person name="Bartlett D.H."/>
            <person name="Yu J."/>
            <person name="Hu S."/>
            <person name="Xiao X."/>
        </authorList>
    </citation>
    <scope>NUCLEOTIDE SEQUENCE [LARGE SCALE GENOMIC DNA]</scope>
    <source>
        <strain evidence="2">WP3 / JCM 13877</strain>
    </source>
</reference>
<name>B8CR65_SHEPW</name>
<organism evidence="1 2">
    <name type="scientific">Shewanella piezotolerans (strain WP3 / JCM 13877)</name>
    <dbReference type="NCBI Taxonomy" id="225849"/>
    <lineage>
        <taxon>Bacteria</taxon>
        <taxon>Pseudomonadati</taxon>
        <taxon>Pseudomonadota</taxon>
        <taxon>Gammaproteobacteria</taxon>
        <taxon>Alteromonadales</taxon>
        <taxon>Shewanellaceae</taxon>
        <taxon>Shewanella</taxon>
    </lineage>
</organism>
<dbReference type="HOGENOM" id="CLU_150725_0_0_6"/>
<dbReference type="AlphaFoldDB" id="B8CR65"/>
<accession>B8CR65</accession>
<protein>
    <recommendedName>
        <fullName evidence="3">Topoisomerase II</fullName>
    </recommendedName>
</protein>
<evidence type="ECO:0000313" key="1">
    <source>
        <dbReference type="EMBL" id="ACJ29737.1"/>
    </source>
</evidence>
<dbReference type="Proteomes" id="UP000000753">
    <property type="component" value="Chromosome"/>
</dbReference>
<dbReference type="eggNOG" id="ENOG503217S">
    <property type="taxonomic scope" value="Bacteria"/>
</dbReference>
<keyword evidence="2" id="KW-1185">Reference proteome</keyword>
<dbReference type="EMBL" id="CP000472">
    <property type="protein sequence ID" value="ACJ29737.1"/>
    <property type="molecule type" value="Genomic_DNA"/>
</dbReference>
<dbReference type="InterPro" id="IPR020979">
    <property type="entry name" value="Uncharacterised_A0KLC6"/>
</dbReference>
<proteinExistence type="predicted"/>